<proteinExistence type="predicted"/>
<dbReference type="Proteomes" id="UP000053555">
    <property type="component" value="Unassembled WGS sequence"/>
</dbReference>
<gene>
    <name evidence="1" type="ORF">glysoja_026686</name>
</gene>
<sequence>MQRTSISYLPIEKKISCANDKQKTLHLITYSTNMVLNNGDPVVGVFKINSPMYVPP</sequence>
<name>A0A0B2PNE6_GLYSO</name>
<organism evidence="1">
    <name type="scientific">Glycine soja</name>
    <name type="common">Wild soybean</name>
    <dbReference type="NCBI Taxonomy" id="3848"/>
    <lineage>
        <taxon>Eukaryota</taxon>
        <taxon>Viridiplantae</taxon>
        <taxon>Streptophyta</taxon>
        <taxon>Embryophyta</taxon>
        <taxon>Tracheophyta</taxon>
        <taxon>Spermatophyta</taxon>
        <taxon>Magnoliopsida</taxon>
        <taxon>eudicotyledons</taxon>
        <taxon>Gunneridae</taxon>
        <taxon>Pentapetalae</taxon>
        <taxon>rosids</taxon>
        <taxon>fabids</taxon>
        <taxon>Fabales</taxon>
        <taxon>Fabaceae</taxon>
        <taxon>Papilionoideae</taxon>
        <taxon>50 kb inversion clade</taxon>
        <taxon>NPAAA clade</taxon>
        <taxon>indigoferoid/millettioid clade</taxon>
        <taxon>Phaseoleae</taxon>
        <taxon>Glycine</taxon>
        <taxon>Glycine subgen. Soja</taxon>
    </lineage>
</organism>
<reference evidence="1" key="1">
    <citation type="submission" date="2014-07" db="EMBL/GenBank/DDBJ databases">
        <title>Identification of a novel salt tolerance gene in wild soybean by whole-genome sequencing.</title>
        <authorList>
            <person name="Lam H.-M."/>
            <person name="Qi X."/>
            <person name="Li M.-W."/>
            <person name="Liu X."/>
            <person name="Xie M."/>
            <person name="Ni M."/>
            <person name="Xu X."/>
        </authorList>
    </citation>
    <scope>NUCLEOTIDE SEQUENCE [LARGE SCALE GENOMIC DNA]</scope>
    <source>
        <tissue evidence="1">Root</tissue>
    </source>
</reference>
<dbReference type="EMBL" id="KN664071">
    <property type="protein sequence ID" value="KHN10951.1"/>
    <property type="molecule type" value="Genomic_DNA"/>
</dbReference>
<evidence type="ECO:0000313" key="1">
    <source>
        <dbReference type="EMBL" id="KHN10951.1"/>
    </source>
</evidence>
<protein>
    <submittedName>
        <fullName evidence="1">Uncharacterized protein</fullName>
    </submittedName>
</protein>
<accession>A0A0B2PNE6</accession>
<dbReference type="AlphaFoldDB" id="A0A0B2PNE6"/>